<sequence>MMKRKEWKSNARLVLKRHYWLFVVLCLIAAVLGTECTSSMNGLKMQYRTDWDEPYESQERLTDISQLSSQIVADSIGDVLLGDADAAEDAAEGEDGAPTQAASSGEETEESAEAGNAVFGRSRGVFATLVNGFLSGSFLSSLIAGIRSITGSHEAATVIYILAALAVMFFLHYFFLNVCQSVIRRMFLEGRCYDQVSPGRALFLLKVKRWRKAALTLMLQSVLGWLWSLTIVGGIIKRYSYAMVPYIVAENPDLGARQAVTLSRKLMKGHKWELFLVDLSFLGWEILGGITLGLLNLFYVNPYRIATKTEFYAYVRKVGKEAGVPDADLLNDRYLYEQPGQDALDKAYGDVVRMEARTDTALGSLRGIRRWIADIFGLVLWNDREEKRYEQEEAEAIRLAARKEEWKGHSYPTRLYPIPESQKREWVETAHYIRHYTLWSMILLFFVMSMVGWIWEVTLHLITNGTLVNRGVLHGPWLPIYGTGSVLILLLLNKFRKKPWLEFILAVALCGCVEYYISWHLEQVYDGMKWWDYTGYFLNINGRVCAEGLLTFGLGGMLIVYLLAPMLDNLFRKIPKKILVAVCAALLVVYCGDQFYSGKHPNTGEGVTDIGKEADAGGENLEIRAAAGPEPALAASEIPSGSAKFPQGQAKAGKTC</sequence>
<organism evidence="3 4">
    <name type="scientific">Candidatus Merdiplasma excrementigallinarum</name>
    <dbReference type="NCBI Taxonomy" id="2840864"/>
    <lineage>
        <taxon>Bacteria</taxon>
        <taxon>Bacillati</taxon>
        <taxon>Bacillota</taxon>
        <taxon>Clostridia</taxon>
        <taxon>Lachnospirales</taxon>
        <taxon>Lachnospiraceae</taxon>
        <taxon>Lachnospiraceae incertae sedis</taxon>
        <taxon>Candidatus Merdiplasma</taxon>
    </lineage>
</organism>
<dbReference type="InterPro" id="IPR010380">
    <property type="entry name" value="DUF975"/>
</dbReference>
<accession>A0A9D1T839</accession>
<comment type="caution">
    <text evidence="3">The sequence shown here is derived from an EMBL/GenBank/DDBJ whole genome shotgun (WGS) entry which is preliminary data.</text>
</comment>
<feature type="region of interest" description="Disordered" evidence="1">
    <location>
        <begin position="637"/>
        <end position="656"/>
    </location>
</feature>
<feature type="transmembrane region" description="Helical" evidence="2">
    <location>
        <begin position="578"/>
        <end position="596"/>
    </location>
</feature>
<feature type="transmembrane region" description="Helical" evidence="2">
    <location>
        <begin position="436"/>
        <end position="455"/>
    </location>
</feature>
<feature type="transmembrane region" description="Helical" evidence="2">
    <location>
        <begin position="157"/>
        <end position="176"/>
    </location>
</feature>
<feature type="transmembrane region" description="Helical" evidence="2">
    <location>
        <begin position="475"/>
        <end position="493"/>
    </location>
</feature>
<evidence type="ECO:0000256" key="2">
    <source>
        <dbReference type="SAM" id="Phobius"/>
    </source>
</evidence>
<dbReference type="AlphaFoldDB" id="A0A9D1T839"/>
<evidence type="ECO:0000256" key="1">
    <source>
        <dbReference type="SAM" id="MobiDB-lite"/>
    </source>
</evidence>
<proteinExistence type="predicted"/>
<keyword evidence="2" id="KW-0812">Transmembrane</keyword>
<feature type="transmembrane region" description="Helical" evidence="2">
    <location>
        <begin position="281"/>
        <end position="300"/>
    </location>
</feature>
<dbReference type="Pfam" id="PF06541">
    <property type="entry name" value="ABC_trans_CmpB"/>
    <property type="match status" value="1"/>
</dbReference>
<dbReference type="Pfam" id="PF06161">
    <property type="entry name" value="DUF975"/>
    <property type="match status" value="1"/>
</dbReference>
<reference evidence="3" key="2">
    <citation type="journal article" date="2021" name="PeerJ">
        <title>Extensive microbial diversity within the chicken gut microbiome revealed by metagenomics and culture.</title>
        <authorList>
            <person name="Gilroy R."/>
            <person name="Ravi A."/>
            <person name="Getino M."/>
            <person name="Pursley I."/>
            <person name="Horton D.L."/>
            <person name="Alikhan N.F."/>
            <person name="Baker D."/>
            <person name="Gharbi K."/>
            <person name="Hall N."/>
            <person name="Watson M."/>
            <person name="Adriaenssens E.M."/>
            <person name="Foster-Nyarko E."/>
            <person name="Jarju S."/>
            <person name="Secka A."/>
            <person name="Antonio M."/>
            <person name="Oren A."/>
            <person name="Chaudhuri R.R."/>
            <person name="La Ragione R."/>
            <person name="Hildebrand F."/>
            <person name="Pallen M.J."/>
        </authorList>
    </citation>
    <scope>NUCLEOTIDE SEQUENCE</scope>
    <source>
        <strain evidence="3">ChiBcec6-7307</strain>
    </source>
</reference>
<dbReference type="Proteomes" id="UP000886889">
    <property type="component" value="Unassembled WGS sequence"/>
</dbReference>
<dbReference type="EMBL" id="DVOS01000035">
    <property type="protein sequence ID" value="HIV22960.1"/>
    <property type="molecule type" value="Genomic_DNA"/>
</dbReference>
<dbReference type="InterPro" id="IPR010540">
    <property type="entry name" value="CmpB_TMEM229"/>
</dbReference>
<feature type="transmembrane region" description="Helical" evidence="2">
    <location>
        <begin position="540"/>
        <end position="566"/>
    </location>
</feature>
<feature type="transmembrane region" description="Helical" evidence="2">
    <location>
        <begin position="500"/>
        <end position="520"/>
    </location>
</feature>
<evidence type="ECO:0000313" key="3">
    <source>
        <dbReference type="EMBL" id="HIV22960.1"/>
    </source>
</evidence>
<dbReference type="PANTHER" id="PTHR40076:SF1">
    <property type="entry name" value="MEMBRANE PROTEIN"/>
    <property type="match status" value="1"/>
</dbReference>
<keyword evidence="2" id="KW-1133">Transmembrane helix</keyword>
<reference evidence="3" key="1">
    <citation type="submission" date="2020-10" db="EMBL/GenBank/DDBJ databases">
        <authorList>
            <person name="Gilroy R."/>
        </authorList>
    </citation>
    <scope>NUCLEOTIDE SEQUENCE</scope>
    <source>
        <strain evidence="3">ChiBcec6-7307</strain>
    </source>
</reference>
<feature type="transmembrane region" description="Helical" evidence="2">
    <location>
        <begin position="213"/>
        <end position="236"/>
    </location>
</feature>
<keyword evidence="2" id="KW-0472">Membrane</keyword>
<gene>
    <name evidence="3" type="ORF">IAC80_03375</name>
</gene>
<protein>
    <submittedName>
        <fullName evidence="3">DUF975 family protein</fullName>
    </submittedName>
</protein>
<evidence type="ECO:0000313" key="4">
    <source>
        <dbReference type="Proteomes" id="UP000886889"/>
    </source>
</evidence>
<name>A0A9D1T839_9FIRM</name>
<dbReference type="PANTHER" id="PTHR40076">
    <property type="entry name" value="MEMBRANE PROTEIN-RELATED"/>
    <property type="match status" value="1"/>
</dbReference>